<evidence type="ECO:0000259" key="4">
    <source>
        <dbReference type="Pfam" id="PF00496"/>
    </source>
</evidence>
<dbReference type="GO" id="GO:0015833">
    <property type="term" value="P:peptide transport"/>
    <property type="evidence" value="ECO:0007669"/>
    <property type="project" value="TreeGrafter"/>
</dbReference>
<dbReference type="Proteomes" id="UP000035083">
    <property type="component" value="Unassembled WGS sequence"/>
</dbReference>
<keyword evidence="6" id="KW-1185">Reference proteome</keyword>
<dbReference type="AlphaFoldDB" id="L7LFM5"/>
<dbReference type="eggNOG" id="COG0747">
    <property type="taxonomic scope" value="Bacteria"/>
</dbReference>
<evidence type="ECO:0000256" key="3">
    <source>
        <dbReference type="ARBA" id="ARBA00022729"/>
    </source>
</evidence>
<reference evidence="5 6" key="1">
    <citation type="submission" date="2012-12" db="EMBL/GenBank/DDBJ databases">
        <title>Whole genome shotgun sequence of Gordonia sihwensis NBRC 108236.</title>
        <authorList>
            <person name="Yoshida I."/>
            <person name="Hosoyama A."/>
            <person name="Tsuchikane K."/>
            <person name="Ando Y."/>
            <person name="Baba S."/>
            <person name="Ohji S."/>
            <person name="Hamada M."/>
            <person name="Tamura T."/>
            <person name="Yamazoe A."/>
            <person name="Yamazaki S."/>
            <person name="Fujita N."/>
        </authorList>
    </citation>
    <scope>NUCLEOTIDE SEQUENCE [LARGE SCALE GENOMIC DNA]</scope>
    <source>
        <strain evidence="5 6">NBRC 108236</strain>
    </source>
</reference>
<name>L7LFM5_9ACTN</name>
<dbReference type="PANTHER" id="PTHR30290:SF9">
    <property type="entry name" value="OLIGOPEPTIDE-BINDING PROTEIN APPA"/>
    <property type="match status" value="1"/>
</dbReference>
<sequence length="546" mass="58226">MSVHTHVPSSFDVRHSSMRTSRLLCPALVLVPALVLGLAGCTSSDAGGTGQIVLADAVELGGYNPLDGYGTLGVSPLYEGLLRPSAADSSRVPDLVPALASEPPRAVSPGVWRLPLREDVRFSDGSALDSADVVATYRALTDPAVASSVSAAIGPISEVAAEGPHAVTVHVTGEADPSPYLLLGIVPSEKVENRPAADWDIGRHPVGTGPYRLESLQPDQAVFVAREDYWGSAPALKKVVYTYTPDDNARAQRIVSGEVSGANLPPKLANSLADRSGVTVVDADSADWRSVSLPSQNAFTADVAARLAMNLAVDRRALVDDVLGGRGAPAATPISAVYGENYEPAAQFTVDVARAGTILDRAGWVRGPSGVRRRGGDKAEFTLLYPADDTLRRDLAVAFAAAVKRVGISVDPHGASWDETESRLADDAVLLAGGEFLYRIDSQVYSALHTRTPGASPFSNPGDFGSPEMDRLLEQARASAPGPANEARYREIQRLYREVPSSVFLAFVHHTYAVRDDGWRYDPPVLEPHAHGVVWGPWWNLPSWRR</sequence>
<proteinExistence type="inferred from homology"/>
<dbReference type="PANTHER" id="PTHR30290">
    <property type="entry name" value="PERIPLASMIC BINDING COMPONENT OF ABC TRANSPORTER"/>
    <property type="match status" value="1"/>
</dbReference>
<dbReference type="EMBL" id="BANU01000002">
    <property type="protein sequence ID" value="GAC59521.1"/>
    <property type="molecule type" value="Genomic_DNA"/>
</dbReference>
<dbReference type="Gene3D" id="3.10.105.10">
    <property type="entry name" value="Dipeptide-binding Protein, Domain 3"/>
    <property type="match status" value="1"/>
</dbReference>
<evidence type="ECO:0000313" key="6">
    <source>
        <dbReference type="Proteomes" id="UP000035083"/>
    </source>
</evidence>
<comment type="similarity">
    <text evidence="1">Belongs to the bacterial solute-binding protein 5 family.</text>
</comment>
<evidence type="ECO:0000256" key="1">
    <source>
        <dbReference type="ARBA" id="ARBA00005695"/>
    </source>
</evidence>
<dbReference type="InterPro" id="IPR000914">
    <property type="entry name" value="SBP_5_dom"/>
</dbReference>
<keyword evidence="3" id="KW-0732">Signal</keyword>
<keyword evidence="2" id="KW-0813">Transport</keyword>
<dbReference type="Gene3D" id="3.90.76.10">
    <property type="entry name" value="Dipeptide-binding Protein, Domain 1"/>
    <property type="match status" value="1"/>
</dbReference>
<organism evidence="5 6">
    <name type="scientific">Gordonia sihwensis NBRC 108236</name>
    <dbReference type="NCBI Taxonomy" id="1223544"/>
    <lineage>
        <taxon>Bacteria</taxon>
        <taxon>Bacillati</taxon>
        <taxon>Actinomycetota</taxon>
        <taxon>Actinomycetes</taxon>
        <taxon>Mycobacteriales</taxon>
        <taxon>Gordoniaceae</taxon>
        <taxon>Gordonia</taxon>
    </lineage>
</organism>
<dbReference type="InterPro" id="IPR039424">
    <property type="entry name" value="SBP_5"/>
</dbReference>
<accession>L7LFM5</accession>
<evidence type="ECO:0000256" key="2">
    <source>
        <dbReference type="ARBA" id="ARBA00022448"/>
    </source>
</evidence>
<dbReference type="GO" id="GO:1904680">
    <property type="term" value="F:peptide transmembrane transporter activity"/>
    <property type="evidence" value="ECO:0007669"/>
    <property type="project" value="TreeGrafter"/>
</dbReference>
<dbReference type="SUPFAM" id="SSF53850">
    <property type="entry name" value="Periplasmic binding protein-like II"/>
    <property type="match status" value="1"/>
</dbReference>
<gene>
    <name evidence="5" type="ORF">GSI01S_02_01640</name>
</gene>
<protein>
    <submittedName>
        <fullName evidence="5">Putative ABC transporter substrate-binding protein</fullName>
    </submittedName>
</protein>
<dbReference type="Gene3D" id="3.40.190.10">
    <property type="entry name" value="Periplasmic binding protein-like II"/>
    <property type="match status" value="1"/>
</dbReference>
<evidence type="ECO:0000313" key="5">
    <source>
        <dbReference type="EMBL" id="GAC59521.1"/>
    </source>
</evidence>
<comment type="caution">
    <text evidence="5">The sequence shown here is derived from an EMBL/GenBank/DDBJ whole genome shotgun (WGS) entry which is preliminary data.</text>
</comment>
<dbReference type="Pfam" id="PF00496">
    <property type="entry name" value="SBP_bac_5"/>
    <property type="match status" value="1"/>
</dbReference>
<feature type="domain" description="Solute-binding protein family 5" evidence="4">
    <location>
        <begin position="95"/>
        <end position="422"/>
    </location>
</feature>